<proteinExistence type="predicted"/>
<dbReference type="EMBL" id="BPUB01000002">
    <property type="protein sequence ID" value="GJG60056.1"/>
    <property type="molecule type" value="Genomic_DNA"/>
</dbReference>
<dbReference type="GeneID" id="72465900"/>
<keyword evidence="1" id="KW-0732">Signal</keyword>
<gene>
    <name evidence="2" type="ORF">PRLR5076_29070</name>
</gene>
<name>A0A9R1CCI7_9BACT</name>
<dbReference type="RefSeq" id="WP_223928424.1">
    <property type="nucleotide sequence ID" value="NZ_BPTU01000002.1"/>
</dbReference>
<feature type="signal peptide" evidence="1">
    <location>
        <begin position="1"/>
        <end position="20"/>
    </location>
</feature>
<accession>A0A9R1CCI7</accession>
<evidence type="ECO:0008006" key="4">
    <source>
        <dbReference type="Google" id="ProtNLM"/>
    </source>
</evidence>
<dbReference type="Proteomes" id="UP000825483">
    <property type="component" value="Unassembled WGS sequence"/>
</dbReference>
<evidence type="ECO:0000313" key="2">
    <source>
        <dbReference type="EMBL" id="GJG60056.1"/>
    </source>
</evidence>
<reference evidence="2" key="1">
    <citation type="journal article" date="2022" name="Int. J. Syst. Evol. Microbiol.">
        <title>Prevotella lacticifex sp. nov., isolated from the rumen of cows.</title>
        <authorList>
            <person name="Shinkai T."/>
            <person name="Ikeyama N."/>
            <person name="Kumagai M."/>
            <person name="Ohmori H."/>
            <person name="Sakamoto M."/>
            <person name="Ohkuma M."/>
            <person name="Mitsumori M."/>
        </authorList>
    </citation>
    <scope>NUCLEOTIDE SEQUENCE</scope>
    <source>
        <strain evidence="2">R5076</strain>
    </source>
</reference>
<organism evidence="2 3">
    <name type="scientific">Prevotella lacticifex</name>
    <dbReference type="NCBI Taxonomy" id="2854755"/>
    <lineage>
        <taxon>Bacteria</taxon>
        <taxon>Pseudomonadati</taxon>
        <taxon>Bacteroidota</taxon>
        <taxon>Bacteroidia</taxon>
        <taxon>Bacteroidales</taxon>
        <taxon>Prevotellaceae</taxon>
        <taxon>Prevotella</taxon>
    </lineage>
</organism>
<protein>
    <recommendedName>
        <fullName evidence="4">Outer membrane protein beta-barrel domain-containing protein</fullName>
    </recommendedName>
</protein>
<feature type="chain" id="PRO_5040470393" description="Outer membrane protein beta-barrel domain-containing protein" evidence="1">
    <location>
        <begin position="21"/>
        <end position="228"/>
    </location>
</feature>
<dbReference type="AlphaFoldDB" id="A0A9R1CCI7"/>
<comment type="caution">
    <text evidence="2">The sequence shown here is derived from an EMBL/GenBank/DDBJ whole genome shotgun (WGS) entry which is preliminary data.</text>
</comment>
<sequence>MKVKNLFLPIVLCLPLTLSAQQTSDNETRDHAVYLEIGGGSLISGASYEQRFGKNSRWGVRAGVGFGYSSSSSFFMGSTSTRAWTVPVGVNYLVGSKKNSLEVGVGVSLGVYNLHYDELSYENVSEATFNDFLANPQKYPGNMISAYSDTSDPPTYTFGYRYGKSKNEFGYFFFGNIGYRHVAKSGFMFRVGITPTLNFGGNHAVYCGFGDDYNKVSAIPYIGFGWAF</sequence>
<evidence type="ECO:0000256" key="1">
    <source>
        <dbReference type="SAM" id="SignalP"/>
    </source>
</evidence>
<evidence type="ECO:0000313" key="3">
    <source>
        <dbReference type="Proteomes" id="UP000825483"/>
    </source>
</evidence>
<keyword evidence="3" id="KW-1185">Reference proteome</keyword>